<dbReference type="AlphaFoldDB" id="A0A378K7R8"/>
<proteinExistence type="predicted"/>
<name>A0A378K7R8_LEGPN</name>
<feature type="transmembrane region" description="Helical" evidence="1">
    <location>
        <begin position="221"/>
        <end position="238"/>
    </location>
</feature>
<protein>
    <submittedName>
        <fullName evidence="4">Acyltransferase</fullName>
        <ecNumber evidence="4">2.3.1.-</ecNumber>
    </submittedName>
</protein>
<evidence type="ECO:0000313" key="4">
    <source>
        <dbReference type="EMBL" id="STX80777.1"/>
    </source>
</evidence>
<dbReference type="Pfam" id="PF01757">
    <property type="entry name" value="Acyl_transf_3"/>
    <property type="match status" value="1"/>
</dbReference>
<organism evidence="4 5">
    <name type="scientific">Legionella pneumophila</name>
    <dbReference type="NCBI Taxonomy" id="446"/>
    <lineage>
        <taxon>Bacteria</taxon>
        <taxon>Pseudomonadati</taxon>
        <taxon>Pseudomonadota</taxon>
        <taxon>Gammaproteobacteria</taxon>
        <taxon>Legionellales</taxon>
        <taxon>Legionellaceae</taxon>
        <taxon>Legionella</taxon>
    </lineage>
</organism>
<dbReference type="EC" id="2.3.1.-" evidence="4"/>
<feature type="transmembrane region" description="Helical" evidence="1">
    <location>
        <begin position="273"/>
        <end position="294"/>
    </location>
</feature>
<feature type="transmembrane region" description="Helical" evidence="1">
    <location>
        <begin position="346"/>
        <end position="368"/>
    </location>
</feature>
<dbReference type="Proteomes" id="UP000254631">
    <property type="component" value="Unassembled WGS sequence"/>
</dbReference>
<dbReference type="EMBL" id="UGOL01000001">
    <property type="protein sequence ID" value="STX80777.1"/>
    <property type="molecule type" value="Genomic_DNA"/>
</dbReference>
<feature type="transmembrane region" description="Helical" evidence="1">
    <location>
        <begin position="167"/>
        <end position="184"/>
    </location>
</feature>
<evidence type="ECO:0000313" key="5">
    <source>
        <dbReference type="Proteomes" id="UP000254631"/>
    </source>
</evidence>
<feature type="transmembrane region" description="Helical" evidence="1">
    <location>
        <begin position="133"/>
        <end position="155"/>
    </location>
</feature>
<evidence type="ECO:0000259" key="2">
    <source>
        <dbReference type="Pfam" id="PF01757"/>
    </source>
</evidence>
<evidence type="ECO:0000259" key="3">
    <source>
        <dbReference type="Pfam" id="PF19040"/>
    </source>
</evidence>
<dbReference type="GO" id="GO:0016020">
    <property type="term" value="C:membrane"/>
    <property type="evidence" value="ECO:0007669"/>
    <property type="project" value="TreeGrafter"/>
</dbReference>
<keyword evidence="1" id="KW-0812">Transmembrane</keyword>
<feature type="domain" description="Acyltransferase 3" evidence="2">
    <location>
        <begin position="6"/>
        <end position="330"/>
    </location>
</feature>
<dbReference type="GO" id="GO:0016747">
    <property type="term" value="F:acyltransferase activity, transferring groups other than amino-acyl groups"/>
    <property type="evidence" value="ECO:0007669"/>
    <property type="project" value="InterPro"/>
</dbReference>
<dbReference type="GO" id="GO:0009103">
    <property type="term" value="P:lipopolysaccharide biosynthetic process"/>
    <property type="evidence" value="ECO:0007669"/>
    <property type="project" value="TreeGrafter"/>
</dbReference>
<feature type="transmembrane region" description="Helical" evidence="1">
    <location>
        <begin position="314"/>
        <end position="334"/>
    </location>
</feature>
<dbReference type="PANTHER" id="PTHR23028">
    <property type="entry name" value="ACETYLTRANSFERASE"/>
    <property type="match status" value="1"/>
</dbReference>
<sequence>MNYRSDIDGLRAIAILFVLFFHGGLTLFPSGFIGVDVFFVISGFLITSIIEKSLQNNRFSFMDFYSRRLWRLQPVFICLIVVTTLVTLFYYLPDDLMLFSKSARKTSIFTSNVFFKNVTSDYFSPDSNQLPLLHMWSLSVEWQCYFILPVGIYLLYRLVGPQHRIKITYLLTITFFALSMYYSWSNPAKTYYQFSSRIFEFLIGSCVASASGSKRFLANKYVLNFITVLAVLTLFYIAMHHDINIGFPNWYTLILCLATAILIAAGQQESQSIVTYALSLRPLVFIGLISYSLYIWHWPVLALMRYLNIEESNLVLLVTFGLILIIAYLSWRFIEKPARKLHRIRFSYTVVCLLIMPVFVTHLSDYLIKKNAGYPHRFNEAIQVYAELNKYKNPQRPLCLERKNTEVNPQCVLGAKNSDSRTGFMIGDSYSNQHWGFMDTLAKEANVSILAHATVACLALPDIYQFDWNVKNKIYQECHDQTNRYFNMIKTNHYDYVILGQNWNGYFGDRIINQLNDNRSQELSLKRIEKALDKALELITTSGAKPVLIKSIALSKGNPYNCFFEHIKLHKKYNPERCDFNLDVSEQIWFDNLFAKMQRKYKTLVIIDPRVAQCPSGMCKVDINGIPVFRDSGHITDYASYHLAKLYLQKNNNPLVS</sequence>
<feature type="domain" description="SGNH" evidence="3">
    <location>
        <begin position="399"/>
        <end position="648"/>
    </location>
</feature>
<keyword evidence="4" id="KW-0808">Transferase</keyword>
<keyword evidence="4" id="KW-0012">Acyltransferase</keyword>
<dbReference type="InterPro" id="IPR043968">
    <property type="entry name" value="SGNH"/>
</dbReference>
<dbReference type="InterPro" id="IPR050879">
    <property type="entry name" value="Acyltransferase_3"/>
</dbReference>
<feature type="transmembrane region" description="Helical" evidence="1">
    <location>
        <begin position="37"/>
        <end position="54"/>
    </location>
</feature>
<dbReference type="InterPro" id="IPR002656">
    <property type="entry name" value="Acyl_transf_3_dom"/>
</dbReference>
<feature type="transmembrane region" description="Helical" evidence="1">
    <location>
        <begin position="12"/>
        <end position="31"/>
    </location>
</feature>
<feature type="transmembrane region" description="Helical" evidence="1">
    <location>
        <begin position="250"/>
        <end position="266"/>
    </location>
</feature>
<dbReference type="PANTHER" id="PTHR23028:SF53">
    <property type="entry name" value="ACYL_TRANSF_3 DOMAIN-CONTAINING PROTEIN"/>
    <property type="match status" value="1"/>
</dbReference>
<evidence type="ECO:0000256" key="1">
    <source>
        <dbReference type="SAM" id="Phobius"/>
    </source>
</evidence>
<keyword evidence="1" id="KW-1133">Transmembrane helix</keyword>
<feature type="transmembrane region" description="Helical" evidence="1">
    <location>
        <begin position="75"/>
        <end position="92"/>
    </location>
</feature>
<dbReference type="Pfam" id="PF19040">
    <property type="entry name" value="SGNH"/>
    <property type="match status" value="1"/>
</dbReference>
<feature type="transmembrane region" description="Helical" evidence="1">
    <location>
        <begin position="190"/>
        <end position="209"/>
    </location>
</feature>
<gene>
    <name evidence="4" type="primary">oatA_1</name>
    <name evidence="4" type="ORF">NCTC12000_02795</name>
</gene>
<dbReference type="RefSeq" id="WP_027219990.1">
    <property type="nucleotide sequence ID" value="NZ_BAZA01000047.1"/>
</dbReference>
<keyword evidence="1" id="KW-0472">Membrane</keyword>
<accession>A0A378K7R8</accession>
<reference evidence="4 5" key="1">
    <citation type="submission" date="2018-06" db="EMBL/GenBank/DDBJ databases">
        <authorList>
            <consortium name="Pathogen Informatics"/>
            <person name="Doyle S."/>
        </authorList>
    </citation>
    <scope>NUCLEOTIDE SEQUENCE [LARGE SCALE GENOMIC DNA]</scope>
    <source>
        <strain evidence="4 5">NCTC12000</strain>
    </source>
</reference>